<protein>
    <submittedName>
        <fullName evidence="1">Uncharacterized protein</fullName>
    </submittedName>
</protein>
<dbReference type="VEuPathDB" id="AmoebaDB:NfTy_074420"/>
<accession>A0A6A5B9W6</accession>
<reference evidence="1 2" key="1">
    <citation type="journal article" date="2019" name="Sci. Rep.">
        <title>Nanopore sequencing improves the draft genome of the human pathogenic amoeba Naegleria fowleri.</title>
        <authorList>
            <person name="Liechti N."/>
            <person name="Schurch N."/>
            <person name="Bruggmann R."/>
            <person name="Wittwer M."/>
        </authorList>
    </citation>
    <scope>NUCLEOTIDE SEQUENCE [LARGE SCALE GENOMIC DNA]</scope>
    <source>
        <strain evidence="1 2">ATCC 30894</strain>
    </source>
</reference>
<dbReference type="EMBL" id="VFQX01000053">
    <property type="protein sequence ID" value="KAF0974057.1"/>
    <property type="molecule type" value="Genomic_DNA"/>
</dbReference>
<evidence type="ECO:0000313" key="1">
    <source>
        <dbReference type="EMBL" id="KAF0974057.1"/>
    </source>
</evidence>
<dbReference type="VEuPathDB" id="AmoebaDB:FDP41_006667"/>
<gene>
    <name evidence="1" type="ORF">FDP41_006667</name>
</gene>
<organism evidence="1 2">
    <name type="scientific">Naegleria fowleri</name>
    <name type="common">Brain eating amoeba</name>
    <dbReference type="NCBI Taxonomy" id="5763"/>
    <lineage>
        <taxon>Eukaryota</taxon>
        <taxon>Discoba</taxon>
        <taxon>Heterolobosea</taxon>
        <taxon>Tetramitia</taxon>
        <taxon>Eutetramitia</taxon>
        <taxon>Vahlkampfiidae</taxon>
        <taxon>Naegleria</taxon>
    </lineage>
</organism>
<keyword evidence="2" id="KW-1185">Reference proteome</keyword>
<dbReference type="AlphaFoldDB" id="A0A6A5B9W6"/>
<comment type="caution">
    <text evidence="1">The sequence shown here is derived from an EMBL/GenBank/DDBJ whole genome shotgun (WGS) entry which is preliminary data.</text>
</comment>
<dbReference type="VEuPathDB" id="AmoebaDB:NF0106790"/>
<dbReference type="GeneID" id="68113885"/>
<sequence>MKRRLSRVLDDDLSIHASSSSSSSSSGNKYSKLSKLISENSSSSGTSGTVILHDFQPRRFDDGSSTLWNLLNGYHGLLKTKFEDQCKGFCKWLKAKEEWIKQIEQRRPDDEWENMKIEFMNDREYLCAENKQLSETVAFWRPYKREILRHIKASRLQVLKFIPKEMLFEWKEELSGIFQKNYGFSFIFDLDDFDESKTALSEKRCLFKQLSERLRDNEEILQNDKEFILQILNTPISMMDGKIKEEMIETFTPEVYDLIPKNIRDELPMDVKMHVYQQLFLKDLYHDCLSYDLCLPKEVFKMLSDLPDEYYQAHKRYQRKLKEKGKFMNSILEVYLEKPDGEFNRIVEKVIPRIYMDFENNLDNDEDFLKRLDLPLVMFSKQASKLWGRNDKEFILTALKSRYPCSFHEIPRTFQNDRDCMMAVIDNHFHHGELLQTFFTNLC</sequence>
<dbReference type="VEuPathDB" id="AmoebaDB:NF0106780"/>
<proteinExistence type="predicted"/>
<dbReference type="Proteomes" id="UP000444721">
    <property type="component" value="Unassembled WGS sequence"/>
</dbReference>
<dbReference type="RefSeq" id="XP_044558770.1">
    <property type="nucleotide sequence ID" value="XM_044710326.1"/>
</dbReference>
<evidence type="ECO:0000313" key="2">
    <source>
        <dbReference type="Proteomes" id="UP000444721"/>
    </source>
</evidence>
<name>A0A6A5B9W6_NAEFO</name>